<keyword evidence="12" id="KW-0808">Transferase</keyword>
<dbReference type="InterPro" id="IPR023213">
    <property type="entry name" value="CAT-like_dom_sf"/>
</dbReference>
<organism evidence="25">
    <name type="scientific">Cyprideis torosa</name>
    <dbReference type="NCBI Taxonomy" id="163714"/>
    <lineage>
        <taxon>Eukaryota</taxon>
        <taxon>Metazoa</taxon>
        <taxon>Ecdysozoa</taxon>
        <taxon>Arthropoda</taxon>
        <taxon>Crustacea</taxon>
        <taxon>Oligostraca</taxon>
        <taxon>Ostracoda</taxon>
        <taxon>Podocopa</taxon>
        <taxon>Podocopida</taxon>
        <taxon>Cytherocopina</taxon>
        <taxon>Cytheroidea</taxon>
        <taxon>Cytherideidae</taxon>
        <taxon>Cyprideis</taxon>
    </lineage>
</organism>
<dbReference type="GO" id="GO:0004149">
    <property type="term" value="F:dihydrolipoyllysine-residue succinyltransferase activity"/>
    <property type="evidence" value="ECO:0007669"/>
    <property type="project" value="UniProtKB-EC"/>
</dbReference>
<evidence type="ECO:0000256" key="7">
    <source>
        <dbReference type="ARBA" id="ARBA00012945"/>
    </source>
</evidence>
<dbReference type="GO" id="GO:0006099">
    <property type="term" value="P:tricarboxylic acid cycle"/>
    <property type="evidence" value="ECO:0007669"/>
    <property type="project" value="UniProtKB-KW"/>
</dbReference>
<dbReference type="InterPro" id="IPR036612">
    <property type="entry name" value="KH_dom_type_1_sf"/>
</dbReference>
<dbReference type="GO" id="GO:0008270">
    <property type="term" value="F:zinc ion binding"/>
    <property type="evidence" value="ECO:0007669"/>
    <property type="project" value="InterPro"/>
</dbReference>
<feature type="region of interest" description="Disordered" evidence="24">
    <location>
        <begin position="337"/>
        <end position="412"/>
    </location>
</feature>
<dbReference type="AlphaFoldDB" id="A0A7R8W8A5"/>
<dbReference type="CDD" id="cd06849">
    <property type="entry name" value="lipoyl_domain"/>
    <property type="match status" value="2"/>
</dbReference>
<keyword evidence="10" id="KW-0240">DNA-directed RNA polymerase</keyword>
<comment type="subunit">
    <text evidence="6">Component of the RNA polymerase I (Pol I), RNA polymerase II (Pol II) and RNA polymerase III (Pol III) complexes consisting of at least 13, 12 and 17 subunits, respectively.</text>
</comment>
<evidence type="ECO:0000256" key="18">
    <source>
        <dbReference type="ARBA" id="ARBA00023163"/>
    </source>
</evidence>
<dbReference type="EC" id="2.3.1.61" evidence="7"/>
<dbReference type="UniPathway" id="UPA00868">
    <property type="reaction ID" value="UER00840"/>
</dbReference>
<dbReference type="SUPFAM" id="SSF54791">
    <property type="entry name" value="Eukaryotic type KH-domain (KH-domain type I)"/>
    <property type="match status" value="1"/>
</dbReference>
<evidence type="ECO:0000256" key="21">
    <source>
        <dbReference type="ARBA" id="ARBA00031331"/>
    </source>
</evidence>
<evidence type="ECO:0000256" key="24">
    <source>
        <dbReference type="SAM" id="MobiDB-lite"/>
    </source>
</evidence>
<dbReference type="InterPro" id="IPR000268">
    <property type="entry name" value="RPABC5/Rpb10"/>
</dbReference>
<dbReference type="InterPro" id="IPR000089">
    <property type="entry name" value="Biotin_lipoyl"/>
</dbReference>
<dbReference type="PROSITE" id="PS00189">
    <property type="entry name" value="LIPOYL"/>
    <property type="match status" value="2"/>
</dbReference>
<sequence length="716" mass="76854">MMHDNTAAREHKNRGPYEEEDLYPDAVLEGMEYDNDEPSCSAKPSVAQLVDPLLDVVIEQQEAGSSSYIAKLEVPNAFFGLIIGTRGATKTRIENETKTRLLIPKISSAALHLLSPCLRTKKVIGCFTPCVSCQRALHVSHPGRQEERIVTCPPFPESVVEGDLKWEKKVGDNVAADDVVAEIETDKTSIPVPAPVAGVITELIAKDGAPVKSGAPLFKIRGSGGAAVPPPAPAKKATTPAPAKVGSVSPESTVKKGGSEAKEMIAVCPAFPESITEGELKWEKKVGDSVKADDVVAEIETDKTALPVPAPITGIITELVARDGDTVKAGQPLFKIKGATGGTPAASTPAPSEVPAKAAAPPAPKKKGAAAPPAAKKAAPPPAPPPARELGVPSPGVSGLYTKLPPSDPTKEIRGTRTEVRVKMNRMRMRTGERLKEAQNTTAMLTTFNEVDLGSLVEFRKMHMAAFEKQHKVKLGFMSAFCKAAAYALQDQPVINAVIEGTDIIYRDYVDISVAVATPKGLVVPVLRNVESMNFADIEKGIIDLATKARQNKLAIEDMQGGTFTVTNGGVFGSLFATPIINPPQSAIFGMYGVKERAVVIKGKIVARPMMYVALTYDHRLIDGREAALFLVKIKQVIEDLRIMLNPTAMIIPIRCFTCGKVIGNKWEAYLGLLQADYTEGDALDALNLKRYCCRRMLLGHVDLIEKLLNYAPLEK</sequence>
<comment type="similarity">
    <text evidence="20">Belongs to the archaeal Rpo10/eukaryotic RPB10 RNA polymerase subunit family.</text>
</comment>
<evidence type="ECO:0000256" key="23">
    <source>
        <dbReference type="ARBA" id="ARBA00046046"/>
    </source>
</evidence>
<dbReference type="EMBL" id="OB660313">
    <property type="protein sequence ID" value="CAD7224134.1"/>
    <property type="molecule type" value="Genomic_DNA"/>
</dbReference>
<dbReference type="GO" id="GO:0010468">
    <property type="term" value="P:regulation of gene expression"/>
    <property type="evidence" value="ECO:0007669"/>
    <property type="project" value="UniProtKB-ARBA"/>
</dbReference>
<dbReference type="PROSITE" id="PS01112">
    <property type="entry name" value="RNA_POL_N_8KD"/>
    <property type="match status" value="1"/>
</dbReference>
<evidence type="ECO:0000256" key="13">
    <source>
        <dbReference type="ARBA" id="ARBA00022723"/>
    </source>
</evidence>
<dbReference type="SUPFAM" id="SSF52777">
    <property type="entry name" value="CoA-dependent acyltransferases"/>
    <property type="match status" value="1"/>
</dbReference>
<evidence type="ECO:0000256" key="5">
    <source>
        <dbReference type="ARBA" id="ARBA00007317"/>
    </source>
</evidence>
<evidence type="ECO:0000256" key="9">
    <source>
        <dbReference type="ARBA" id="ARBA00020813"/>
    </source>
</evidence>
<dbReference type="InterPro" id="IPR001078">
    <property type="entry name" value="2-oxoacid_DH_actylTfrase"/>
</dbReference>
<comment type="pathway">
    <text evidence="4">Amino-acid degradation; L-lysine degradation via saccharopine pathway; glutaryl-CoA from L-lysine: step 6/6.</text>
</comment>
<evidence type="ECO:0000256" key="2">
    <source>
        <dbReference type="ARBA" id="ARBA00004123"/>
    </source>
</evidence>
<dbReference type="PROSITE" id="PS50968">
    <property type="entry name" value="BIOTINYL_LIPOYL"/>
    <property type="match status" value="2"/>
</dbReference>
<dbReference type="InterPro" id="IPR006255">
    <property type="entry name" value="SucB"/>
</dbReference>
<gene>
    <name evidence="25" type="ORF">CTOB1V02_LOCUS2104</name>
</gene>
<dbReference type="GO" id="GO:0003899">
    <property type="term" value="F:DNA-directed RNA polymerase activity"/>
    <property type="evidence" value="ECO:0007669"/>
    <property type="project" value="InterPro"/>
</dbReference>
<dbReference type="GO" id="GO:0003723">
    <property type="term" value="F:RNA binding"/>
    <property type="evidence" value="ECO:0007669"/>
    <property type="project" value="UniProtKB-UniRule"/>
</dbReference>
<keyword evidence="19" id="KW-0012">Acyltransferase</keyword>
<evidence type="ECO:0000256" key="16">
    <source>
        <dbReference type="ARBA" id="ARBA00022946"/>
    </source>
</evidence>
<dbReference type="FunFam" id="1.10.10.60:FF:000024">
    <property type="entry name" value="DNA-directed RNA polymerases I, II, and III subunit"/>
    <property type="match status" value="1"/>
</dbReference>
<proteinExistence type="inferred from homology"/>
<dbReference type="GO" id="GO:0006351">
    <property type="term" value="P:DNA-templated transcription"/>
    <property type="evidence" value="ECO:0007669"/>
    <property type="project" value="InterPro"/>
</dbReference>
<evidence type="ECO:0000256" key="15">
    <source>
        <dbReference type="ARBA" id="ARBA00022833"/>
    </source>
</evidence>
<accession>A0A7R8W8A5</accession>
<reference evidence="25" key="1">
    <citation type="submission" date="2020-11" db="EMBL/GenBank/DDBJ databases">
        <authorList>
            <person name="Tran Van P."/>
        </authorList>
    </citation>
    <scope>NUCLEOTIDE SEQUENCE</scope>
</reference>
<dbReference type="GO" id="GO:0033512">
    <property type="term" value="P:L-lysine catabolic process to acetyl-CoA via saccharopine"/>
    <property type="evidence" value="ECO:0007669"/>
    <property type="project" value="UniProtKB-UniPathway"/>
</dbReference>
<evidence type="ECO:0000256" key="14">
    <source>
        <dbReference type="ARBA" id="ARBA00022823"/>
    </source>
</evidence>
<dbReference type="GO" id="GO:0005739">
    <property type="term" value="C:mitochondrion"/>
    <property type="evidence" value="ECO:0007669"/>
    <property type="project" value="UniProtKB-SubCell"/>
</dbReference>
<dbReference type="InterPro" id="IPR020789">
    <property type="entry name" value="RNA_pol_suN_Zn-BS"/>
</dbReference>
<dbReference type="PROSITE" id="PS50084">
    <property type="entry name" value="KH_TYPE_1"/>
    <property type="match status" value="1"/>
</dbReference>
<dbReference type="InterPro" id="IPR011053">
    <property type="entry name" value="Single_hybrid_motif"/>
</dbReference>
<feature type="region of interest" description="Disordered" evidence="24">
    <location>
        <begin position="225"/>
        <end position="257"/>
    </location>
</feature>
<evidence type="ECO:0000256" key="11">
    <source>
        <dbReference type="ARBA" id="ARBA00022532"/>
    </source>
</evidence>
<dbReference type="GO" id="GO:0005665">
    <property type="term" value="C:RNA polymerase II, core complex"/>
    <property type="evidence" value="ECO:0007669"/>
    <property type="project" value="UniProtKB-ARBA"/>
</dbReference>
<dbReference type="PANTHER" id="PTHR43416:SF5">
    <property type="entry name" value="DIHYDROLIPOYLLYSINE-RESIDUE SUCCINYLTRANSFERASE COMPONENT OF 2-OXOGLUTARATE DEHYDROGENASE COMPLEX, MITOCHONDRIAL"/>
    <property type="match status" value="1"/>
</dbReference>
<comment type="cofactor">
    <cofactor evidence="1">
        <name>(R)-lipoate</name>
        <dbReference type="ChEBI" id="CHEBI:83088"/>
    </cofactor>
</comment>
<dbReference type="OrthoDB" id="10258858at2759"/>
<dbReference type="Gene3D" id="3.30.559.10">
    <property type="entry name" value="Chloramphenicol acetyltransferase-like domain"/>
    <property type="match status" value="1"/>
</dbReference>
<protein>
    <recommendedName>
        <fullName evidence="9">DNA-directed RNA polymerases I, II, and III subunit RPABC5</fullName>
        <ecNumber evidence="7">2.3.1.61</ecNumber>
    </recommendedName>
    <alternativeName>
        <fullName evidence="22">2-oxoglutarate dehydrogenase complex component E2</fullName>
    </alternativeName>
    <alternativeName>
        <fullName evidence="8">Dihydrolipoyllysine-residue succinyltransferase component of 2-oxoglutarate dehydrogenase complex, mitochondrial</fullName>
    </alternativeName>
    <alternativeName>
        <fullName evidence="21">E2K</fullName>
    </alternativeName>
</protein>
<feature type="region of interest" description="Disordered" evidence="24">
    <location>
        <begin position="1"/>
        <end position="21"/>
    </location>
</feature>
<evidence type="ECO:0000256" key="1">
    <source>
        <dbReference type="ARBA" id="ARBA00001938"/>
    </source>
</evidence>
<dbReference type="GO" id="GO:0003677">
    <property type="term" value="F:DNA binding"/>
    <property type="evidence" value="ECO:0007669"/>
    <property type="project" value="InterPro"/>
</dbReference>
<dbReference type="Gene3D" id="2.40.50.100">
    <property type="match status" value="2"/>
</dbReference>
<comment type="subcellular location">
    <subcellularLocation>
        <location evidence="3">Mitochondrion</location>
    </subcellularLocation>
    <subcellularLocation>
        <location evidence="2">Nucleus</location>
    </subcellularLocation>
</comment>
<dbReference type="InterPro" id="IPR023580">
    <property type="entry name" value="RNA_pol_su_RPB10"/>
</dbReference>
<keyword evidence="18" id="KW-0804">Transcription</keyword>
<name>A0A7R8W8A5_9CRUS</name>
<dbReference type="Pfam" id="PF00198">
    <property type="entry name" value="2-oxoacid_dh"/>
    <property type="match status" value="1"/>
</dbReference>
<dbReference type="Gene3D" id="3.30.1370.10">
    <property type="entry name" value="K Homology domain, type 1"/>
    <property type="match status" value="1"/>
</dbReference>
<dbReference type="Gene3D" id="1.10.10.60">
    <property type="entry name" value="Homeodomain-like"/>
    <property type="match status" value="1"/>
</dbReference>
<evidence type="ECO:0000256" key="4">
    <source>
        <dbReference type="ARBA" id="ARBA00005145"/>
    </source>
</evidence>
<evidence type="ECO:0000256" key="17">
    <source>
        <dbReference type="ARBA" id="ARBA00023128"/>
    </source>
</evidence>
<keyword evidence="17" id="KW-0496">Mitochondrion</keyword>
<evidence type="ECO:0000256" key="10">
    <source>
        <dbReference type="ARBA" id="ARBA00022478"/>
    </source>
</evidence>
<evidence type="ECO:0000256" key="8">
    <source>
        <dbReference type="ARBA" id="ARBA00020294"/>
    </source>
</evidence>
<dbReference type="Pfam" id="PF00364">
    <property type="entry name" value="Biotin_lipoyl"/>
    <property type="match status" value="2"/>
</dbReference>
<keyword evidence="11" id="KW-0816">Tricarboxylic acid cycle</keyword>
<evidence type="ECO:0000256" key="20">
    <source>
        <dbReference type="ARBA" id="ARBA00025720"/>
    </source>
</evidence>
<feature type="compositionally biased region" description="Basic and acidic residues" evidence="24">
    <location>
        <begin position="1"/>
        <end position="17"/>
    </location>
</feature>
<comment type="function">
    <text evidence="23">Dihydrolipoamide succinyltransferase (E2) component of the 2-oxoglutarate dehydrogenase complex. The 2-oxoglutarate dehydrogenase complex catalyzes the overall conversion of 2-oxoglutarate to succinyl-CoA and CO(2). The 2-oxoglutarate dehydrogenase complex is mainly active in the mitochondrion. A fraction of the 2-oxoglutarate dehydrogenase complex also localizes in the nucleus and is required for lysine succinylation of histones: associates with KAT2A on chromatin and provides succinyl-CoA to histone succinyltransferase KAT2A.</text>
</comment>
<keyword evidence="15" id="KW-0862">Zinc</keyword>
<feature type="compositionally biased region" description="Low complexity" evidence="24">
    <location>
        <begin position="342"/>
        <end position="360"/>
    </location>
</feature>
<dbReference type="NCBIfam" id="NF003089">
    <property type="entry name" value="PRK04016.1"/>
    <property type="match status" value="1"/>
</dbReference>
<evidence type="ECO:0000256" key="6">
    <source>
        <dbReference type="ARBA" id="ARBA00011285"/>
    </source>
</evidence>
<evidence type="ECO:0000256" key="12">
    <source>
        <dbReference type="ARBA" id="ARBA00022679"/>
    </source>
</evidence>
<dbReference type="InterPro" id="IPR004088">
    <property type="entry name" value="KH_dom_type_1"/>
</dbReference>
<keyword evidence="13" id="KW-0479">Metal-binding</keyword>
<evidence type="ECO:0000313" key="25">
    <source>
        <dbReference type="EMBL" id="CAD7224134.1"/>
    </source>
</evidence>
<dbReference type="SUPFAM" id="SSF46924">
    <property type="entry name" value="RNA polymerase subunit RPB10"/>
    <property type="match status" value="1"/>
</dbReference>
<evidence type="ECO:0000256" key="22">
    <source>
        <dbReference type="ARBA" id="ARBA00032406"/>
    </source>
</evidence>
<evidence type="ECO:0000256" key="19">
    <source>
        <dbReference type="ARBA" id="ARBA00023315"/>
    </source>
</evidence>
<comment type="similarity">
    <text evidence="5">Belongs to the 2-oxoacid dehydrogenase family.</text>
</comment>
<keyword evidence="16" id="KW-0809">Transit peptide</keyword>
<dbReference type="Pfam" id="PF01194">
    <property type="entry name" value="RNA_pol_N"/>
    <property type="match status" value="1"/>
</dbReference>
<dbReference type="InterPro" id="IPR050537">
    <property type="entry name" value="2-oxoacid_dehydrogenase"/>
</dbReference>
<dbReference type="Pfam" id="PF00013">
    <property type="entry name" value="KH_1"/>
    <property type="match status" value="1"/>
</dbReference>
<dbReference type="FunFam" id="3.30.559.10:FF:000006">
    <property type="entry name" value="Dihydrolipoyllysine-residue succinyltransferase component of 2-oxoglutarate dehydrogenase complex, mitochondrial"/>
    <property type="match status" value="1"/>
</dbReference>
<dbReference type="SUPFAM" id="SSF51230">
    <property type="entry name" value="Single hybrid motif"/>
    <property type="match status" value="2"/>
</dbReference>
<keyword evidence="14" id="KW-0450">Lipoyl</keyword>
<evidence type="ECO:0000256" key="3">
    <source>
        <dbReference type="ARBA" id="ARBA00004173"/>
    </source>
</evidence>
<feature type="compositionally biased region" description="Low complexity" evidence="24">
    <location>
        <begin position="369"/>
        <end position="378"/>
    </location>
</feature>
<dbReference type="HAMAP" id="MF_00250">
    <property type="entry name" value="RNApol_arch_Rpo10"/>
    <property type="match status" value="1"/>
</dbReference>
<dbReference type="NCBIfam" id="TIGR01347">
    <property type="entry name" value="sucB"/>
    <property type="match status" value="1"/>
</dbReference>
<feature type="compositionally biased region" description="Low complexity" evidence="24">
    <location>
        <begin position="234"/>
        <end position="245"/>
    </location>
</feature>
<dbReference type="PANTHER" id="PTHR43416">
    <property type="entry name" value="DIHYDROLIPOYLLYSINE-RESIDUE SUCCINYLTRANSFERASE COMPONENT OF 2-OXOGLUTARATE DEHYDROGENASE COMPLEX, MITOCHONDRIAL-RELATED"/>
    <property type="match status" value="1"/>
</dbReference>
<dbReference type="InterPro" id="IPR003016">
    <property type="entry name" value="2-oxoA_DH_lipoyl-BS"/>
</dbReference>
<dbReference type="GO" id="GO:0045252">
    <property type="term" value="C:oxoglutarate dehydrogenase complex"/>
    <property type="evidence" value="ECO:0007669"/>
    <property type="project" value="InterPro"/>
</dbReference>